<organism evidence="1 3">
    <name type="scientific">Mycobacterium tuberculosis</name>
    <dbReference type="NCBI Taxonomy" id="1773"/>
    <lineage>
        <taxon>Bacteria</taxon>
        <taxon>Bacillati</taxon>
        <taxon>Actinomycetota</taxon>
        <taxon>Actinomycetes</taxon>
        <taxon>Mycobacteriales</taxon>
        <taxon>Mycobacteriaceae</taxon>
        <taxon>Mycobacterium</taxon>
        <taxon>Mycobacterium tuberculosis complex</taxon>
    </lineage>
</organism>
<dbReference type="EMBL" id="CGCX01001630">
    <property type="protein sequence ID" value="CFR98633.1"/>
    <property type="molecule type" value="Genomic_DNA"/>
</dbReference>
<dbReference type="EMBL" id="CNFT01002019">
    <property type="protein sequence ID" value="CKT86993.1"/>
    <property type="molecule type" value="Genomic_DNA"/>
</dbReference>
<proteinExistence type="predicted"/>
<dbReference type="AlphaFoldDB" id="A0A654U4X6"/>
<protein>
    <submittedName>
        <fullName evidence="1">Uncharacterized protein</fullName>
    </submittedName>
</protein>
<gene>
    <name evidence="1" type="ORF">ERS007657_03405</name>
    <name evidence="2" type="ORF">ERS027659_04895</name>
</gene>
<evidence type="ECO:0000313" key="4">
    <source>
        <dbReference type="Proteomes" id="UP000050164"/>
    </source>
</evidence>
<reference evidence="3 4" key="1">
    <citation type="submission" date="2015-03" db="EMBL/GenBank/DDBJ databases">
        <authorList>
            <consortium name="Pathogen Informatics"/>
        </authorList>
    </citation>
    <scope>NUCLEOTIDE SEQUENCE [LARGE SCALE GENOMIC DNA]</scope>
    <source>
        <strain evidence="2 4">Bir 185</strain>
        <strain evidence="1 3">C09601061</strain>
    </source>
</reference>
<evidence type="ECO:0000313" key="1">
    <source>
        <dbReference type="EMBL" id="CFR98633.1"/>
    </source>
</evidence>
<evidence type="ECO:0000313" key="2">
    <source>
        <dbReference type="EMBL" id="CKT86993.1"/>
    </source>
</evidence>
<name>A0A654U4X6_MYCTX</name>
<dbReference type="Proteomes" id="UP000046680">
    <property type="component" value="Unassembled WGS sequence"/>
</dbReference>
<accession>A0A654U4X6</accession>
<evidence type="ECO:0000313" key="3">
    <source>
        <dbReference type="Proteomes" id="UP000046680"/>
    </source>
</evidence>
<dbReference type="Proteomes" id="UP000050164">
    <property type="component" value="Unassembled WGS sequence"/>
</dbReference>
<sequence>MSLTTIITGRRDAAILFSASQHIPPVSAPSPTTATTCRLRCPVNSNALANPSAYDSAALAWLDSTQSCSLSARDGYPDNPPFLRRVAKSWLRPVNILWT</sequence>